<keyword evidence="4" id="KW-1185">Reference proteome</keyword>
<dbReference type="GO" id="GO:0030036">
    <property type="term" value="P:actin cytoskeleton organization"/>
    <property type="evidence" value="ECO:0007669"/>
    <property type="project" value="InterPro"/>
</dbReference>
<dbReference type="PROSITE" id="PS50021">
    <property type="entry name" value="CH"/>
    <property type="match status" value="1"/>
</dbReference>
<feature type="non-terminal residue" evidence="3">
    <location>
        <position position="122"/>
    </location>
</feature>
<dbReference type="OrthoDB" id="18740at2759"/>
<protein>
    <submittedName>
        <fullName evidence="3">Filamin-A</fullName>
    </submittedName>
</protein>
<feature type="domain" description="Calponin-homology (CH)" evidence="2">
    <location>
        <begin position="75"/>
        <end position="122"/>
    </location>
</feature>
<name>A0A8X6NTC9_NEPPI</name>
<dbReference type="SUPFAM" id="SSF47576">
    <property type="entry name" value="Calponin-homology domain, CH-domain"/>
    <property type="match status" value="1"/>
</dbReference>
<proteinExistence type="predicted"/>
<evidence type="ECO:0000259" key="2">
    <source>
        <dbReference type="PROSITE" id="PS50021"/>
    </source>
</evidence>
<dbReference type="EMBL" id="BMAW01108279">
    <property type="protein sequence ID" value="GFT33143.1"/>
    <property type="molecule type" value="Genomic_DNA"/>
</dbReference>
<organism evidence="3 4">
    <name type="scientific">Nephila pilipes</name>
    <name type="common">Giant wood spider</name>
    <name type="synonym">Nephila maculata</name>
    <dbReference type="NCBI Taxonomy" id="299642"/>
    <lineage>
        <taxon>Eukaryota</taxon>
        <taxon>Metazoa</taxon>
        <taxon>Ecdysozoa</taxon>
        <taxon>Arthropoda</taxon>
        <taxon>Chelicerata</taxon>
        <taxon>Arachnida</taxon>
        <taxon>Araneae</taxon>
        <taxon>Araneomorphae</taxon>
        <taxon>Entelegynae</taxon>
        <taxon>Araneoidea</taxon>
        <taxon>Nephilidae</taxon>
        <taxon>Nephila</taxon>
    </lineage>
</organism>
<reference evidence="3" key="1">
    <citation type="submission" date="2020-08" db="EMBL/GenBank/DDBJ databases">
        <title>Multicomponent nature underlies the extraordinary mechanical properties of spider dragline silk.</title>
        <authorList>
            <person name="Kono N."/>
            <person name="Nakamura H."/>
            <person name="Mori M."/>
            <person name="Yoshida Y."/>
            <person name="Ohtoshi R."/>
            <person name="Malay A.D."/>
            <person name="Moran D.A.P."/>
            <person name="Tomita M."/>
            <person name="Numata K."/>
            <person name="Arakawa K."/>
        </authorList>
    </citation>
    <scope>NUCLEOTIDE SEQUENCE</scope>
</reference>
<dbReference type="InterPro" id="IPR044801">
    <property type="entry name" value="Filamin"/>
</dbReference>
<dbReference type="AlphaFoldDB" id="A0A8X6NTC9"/>
<gene>
    <name evidence="3" type="primary">cher</name>
    <name evidence="3" type="ORF">NPIL_538331</name>
</gene>
<dbReference type="GO" id="GO:0051015">
    <property type="term" value="F:actin filament binding"/>
    <property type="evidence" value="ECO:0007669"/>
    <property type="project" value="InterPro"/>
</dbReference>
<dbReference type="PANTHER" id="PTHR38537">
    <property type="entry name" value="JITTERBUG, ISOFORM N"/>
    <property type="match status" value="1"/>
</dbReference>
<keyword evidence="1" id="KW-0677">Repeat</keyword>
<dbReference type="Proteomes" id="UP000887013">
    <property type="component" value="Unassembled WGS sequence"/>
</dbReference>
<evidence type="ECO:0000313" key="4">
    <source>
        <dbReference type="Proteomes" id="UP000887013"/>
    </source>
</evidence>
<sequence>MTNLSMVFYFLHVSDRVESTYVLWVLNVMDSTDIVDCKLKLILGLIWTLILHYSISLPMWEGEEGDSVFDKKGGPSPKQRLLGWIQSKLPDLPINNFNSDWNDGRAVAALVDALAPGNFFFF</sequence>
<dbReference type="Pfam" id="PF00307">
    <property type="entry name" value="CH"/>
    <property type="match status" value="1"/>
</dbReference>
<dbReference type="InterPro" id="IPR036872">
    <property type="entry name" value="CH_dom_sf"/>
</dbReference>
<dbReference type="Gene3D" id="1.10.418.10">
    <property type="entry name" value="Calponin-like domain"/>
    <property type="match status" value="2"/>
</dbReference>
<accession>A0A8X6NTC9</accession>
<evidence type="ECO:0000313" key="3">
    <source>
        <dbReference type="EMBL" id="GFT33143.1"/>
    </source>
</evidence>
<dbReference type="InterPro" id="IPR001715">
    <property type="entry name" value="CH_dom"/>
</dbReference>
<dbReference type="PANTHER" id="PTHR38537:SF8">
    <property type="entry name" value="FILAMIN-A"/>
    <property type="match status" value="1"/>
</dbReference>
<comment type="caution">
    <text evidence="3">The sequence shown here is derived from an EMBL/GenBank/DDBJ whole genome shotgun (WGS) entry which is preliminary data.</text>
</comment>
<evidence type="ECO:0000256" key="1">
    <source>
        <dbReference type="ARBA" id="ARBA00022737"/>
    </source>
</evidence>